<gene>
    <name evidence="12" type="ORF">M513_04931</name>
    <name evidence="13" type="ORF">M514_04931</name>
</gene>
<evidence type="ECO:0000259" key="11">
    <source>
        <dbReference type="PROSITE" id="PS50016"/>
    </source>
</evidence>
<accession>A0A085MAA8</accession>
<dbReference type="InterPro" id="IPR019787">
    <property type="entry name" value="Znf_PHD-finger"/>
</dbReference>
<dbReference type="InterPro" id="IPR019786">
    <property type="entry name" value="Zinc_finger_PHD-type_CS"/>
</dbReference>
<feature type="region of interest" description="Disordered" evidence="10">
    <location>
        <begin position="149"/>
        <end position="168"/>
    </location>
</feature>
<feature type="binding site" evidence="7">
    <location>
        <position position="333"/>
    </location>
    <ligand>
        <name>Zn(2+)</name>
        <dbReference type="ChEBI" id="CHEBI:29105"/>
        <label>2</label>
    </ligand>
</feature>
<protein>
    <recommendedName>
        <fullName evidence="9">Inhibitor of growth protein</fullName>
    </recommendedName>
</protein>
<evidence type="ECO:0000256" key="9">
    <source>
        <dbReference type="RuleBase" id="RU361213"/>
    </source>
</evidence>
<feature type="domain" description="PHD-type" evidence="11">
    <location>
        <begin position="317"/>
        <end position="366"/>
    </location>
</feature>
<dbReference type="CDD" id="cd15505">
    <property type="entry name" value="PHD_ING"/>
    <property type="match status" value="1"/>
</dbReference>
<comment type="similarity">
    <text evidence="2 9">Belongs to the ING family.</text>
</comment>
<feature type="binding site" evidence="7">
    <location>
        <position position="360"/>
    </location>
    <ligand>
        <name>Zn(2+)</name>
        <dbReference type="ChEBI" id="CHEBI:29105"/>
        <label>2</label>
    </ligand>
</feature>
<keyword evidence="3 7" id="KW-0479">Metal-binding</keyword>
<dbReference type="EMBL" id="KL367483">
    <property type="protein sequence ID" value="KFD71225.1"/>
    <property type="molecule type" value="Genomic_DNA"/>
</dbReference>
<feature type="compositionally biased region" description="Low complexity" evidence="10">
    <location>
        <begin position="296"/>
        <end position="309"/>
    </location>
</feature>
<feature type="binding site" evidence="7">
    <location>
        <position position="344"/>
    </location>
    <ligand>
        <name>Zn(2+)</name>
        <dbReference type="ChEBI" id="CHEBI:29105"/>
        <label>1</label>
    </ligand>
</feature>
<feature type="binding site" evidence="7">
    <location>
        <position position="338"/>
    </location>
    <ligand>
        <name>Zn(2+)</name>
        <dbReference type="ChEBI" id="CHEBI:29105"/>
        <label>2</label>
    </ligand>
</feature>
<comment type="function">
    <text evidence="9">Component of an histone acetyltransferase complex.</text>
</comment>
<dbReference type="Pfam" id="PF12998">
    <property type="entry name" value="ING"/>
    <property type="match status" value="1"/>
</dbReference>
<dbReference type="SUPFAM" id="SSF57903">
    <property type="entry name" value="FYVE/PHD zinc finger"/>
    <property type="match status" value="1"/>
</dbReference>
<reference evidence="12 14" key="1">
    <citation type="journal article" date="2014" name="Nat. Genet.">
        <title>Genome and transcriptome of the porcine whipworm Trichuris suis.</title>
        <authorList>
            <person name="Jex A.R."/>
            <person name="Nejsum P."/>
            <person name="Schwarz E.M."/>
            <person name="Hu L."/>
            <person name="Young N.D."/>
            <person name="Hall R.S."/>
            <person name="Korhonen P.K."/>
            <person name="Liao S."/>
            <person name="Thamsborg S."/>
            <person name="Xia J."/>
            <person name="Xu P."/>
            <person name="Wang S."/>
            <person name="Scheerlinck J.P."/>
            <person name="Hofmann A."/>
            <person name="Sternberg P.W."/>
            <person name="Wang J."/>
            <person name="Gasser R.B."/>
        </authorList>
    </citation>
    <scope>NUCLEOTIDE SEQUENCE [LARGE SCALE GENOMIC DNA]</scope>
    <source>
        <strain evidence="13">DCEP-RM93F</strain>
        <strain evidence="12">DCEP-RM93M</strain>
    </source>
</reference>
<keyword evidence="6 9" id="KW-0539">Nucleus</keyword>
<keyword evidence="4 8" id="KW-0863">Zinc-finger</keyword>
<dbReference type="PROSITE" id="PS50016">
    <property type="entry name" value="ZF_PHD_2"/>
    <property type="match status" value="1"/>
</dbReference>
<comment type="subcellular location">
    <subcellularLocation>
        <location evidence="1 9">Nucleus</location>
    </subcellularLocation>
</comment>
<feature type="binding site" evidence="7">
    <location>
        <position position="347"/>
    </location>
    <ligand>
        <name>Zn(2+)</name>
        <dbReference type="ChEBI" id="CHEBI:29105"/>
        <label>1</label>
    </ligand>
</feature>
<sequence>MYLEECLEQLGIVHVDMYRLARKMRQLDVKITSTAERTRKHVQRLFAVAGSLPRPELDARWAMLDEEMDELTRLTVKKVDVGKQMQKYLRSHVEKVHMEVDQAGRLLEEEDLGVTDRMRRKAEVIVEESVRMARDKLKMRRTQRIKAARRKRLNQIRHRRPSEKASPLAEDNQLLEAEDMLVEEMVETPLVEESVPLETVAQTVAVPKAASQTASQMISAVDGVAVAKSDQESQTILKLLTEHAESRHGRVRKVSSRVSNGLMFEMRAKELAVRRLGKAAGTPRKDTPPLKKGRKSQSVATTSTSAAAEAADDDDNRTWCFCNQPSFGFMVACDSRQCPYEWFHGSCVGVEEEFKGKWYCPHCSKKMGH</sequence>
<dbReference type="Proteomes" id="UP000030758">
    <property type="component" value="Unassembled WGS sequence"/>
</dbReference>
<evidence type="ECO:0000256" key="3">
    <source>
        <dbReference type="ARBA" id="ARBA00022723"/>
    </source>
</evidence>
<dbReference type="PANTHER" id="PTHR10333">
    <property type="entry name" value="INHIBITOR OF GROWTH PROTEIN"/>
    <property type="match status" value="1"/>
</dbReference>
<organism evidence="12 14">
    <name type="scientific">Trichuris suis</name>
    <name type="common">pig whipworm</name>
    <dbReference type="NCBI Taxonomy" id="68888"/>
    <lineage>
        <taxon>Eukaryota</taxon>
        <taxon>Metazoa</taxon>
        <taxon>Ecdysozoa</taxon>
        <taxon>Nematoda</taxon>
        <taxon>Enoplea</taxon>
        <taxon>Dorylaimia</taxon>
        <taxon>Trichinellida</taxon>
        <taxon>Trichuridae</taxon>
        <taxon>Trichuris</taxon>
    </lineage>
</organism>
<keyword evidence="14" id="KW-1185">Reference proteome</keyword>
<evidence type="ECO:0000313" key="12">
    <source>
        <dbReference type="EMBL" id="KFD54154.1"/>
    </source>
</evidence>
<keyword evidence="9" id="KW-0156">Chromatin regulator</keyword>
<evidence type="ECO:0000313" key="13">
    <source>
        <dbReference type="EMBL" id="KFD71225.1"/>
    </source>
</evidence>
<comment type="subunit">
    <text evidence="9">Component of an histone acetyltransferase complex. Interacts with H3K4me3 and to a lesser extent with H3K4me2.</text>
</comment>
<dbReference type="OrthoDB" id="5411773at2759"/>
<evidence type="ECO:0000256" key="4">
    <source>
        <dbReference type="ARBA" id="ARBA00022771"/>
    </source>
</evidence>
<dbReference type="SMART" id="SM00249">
    <property type="entry name" value="PHD"/>
    <property type="match status" value="1"/>
</dbReference>
<dbReference type="InterPro" id="IPR001965">
    <property type="entry name" value="Znf_PHD"/>
</dbReference>
<dbReference type="GO" id="GO:0008270">
    <property type="term" value="F:zinc ion binding"/>
    <property type="evidence" value="ECO:0007669"/>
    <property type="project" value="UniProtKB-KW"/>
</dbReference>
<keyword evidence="5 7" id="KW-0862">Zinc</keyword>
<evidence type="ECO:0000256" key="6">
    <source>
        <dbReference type="ARBA" id="ARBA00023242"/>
    </source>
</evidence>
<dbReference type="EMBL" id="KL363210">
    <property type="protein sequence ID" value="KFD54154.1"/>
    <property type="molecule type" value="Genomic_DNA"/>
</dbReference>
<dbReference type="AlphaFoldDB" id="A0A085MAA8"/>
<dbReference type="Proteomes" id="UP000030764">
    <property type="component" value="Unassembled WGS sequence"/>
</dbReference>
<evidence type="ECO:0000313" key="14">
    <source>
        <dbReference type="Proteomes" id="UP000030764"/>
    </source>
</evidence>
<dbReference type="PROSITE" id="PS01359">
    <property type="entry name" value="ZF_PHD_1"/>
    <property type="match status" value="1"/>
</dbReference>
<dbReference type="GO" id="GO:0005634">
    <property type="term" value="C:nucleus"/>
    <property type="evidence" value="ECO:0007669"/>
    <property type="project" value="UniProtKB-SubCell"/>
</dbReference>
<dbReference type="InterPro" id="IPR011011">
    <property type="entry name" value="Znf_FYVE_PHD"/>
</dbReference>
<feature type="binding site" evidence="7">
    <location>
        <position position="363"/>
    </location>
    <ligand>
        <name>Zn(2+)</name>
        <dbReference type="ChEBI" id="CHEBI:29105"/>
        <label>2</label>
    </ligand>
</feature>
<feature type="compositionally biased region" description="Basic residues" evidence="10">
    <location>
        <begin position="149"/>
        <end position="161"/>
    </location>
</feature>
<evidence type="ECO:0000256" key="5">
    <source>
        <dbReference type="ARBA" id="ARBA00022833"/>
    </source>
</evidence>
<proteinExistence type="inferred from homology"/>
<dbReference type="InterPro" id="IPR024610">
    <property type="entry name" value="ING_N_histone-binding"/>
</dbReference>
<evidence type="ECO:0000256" key="8">
    <source>
        <dbReference type="PROSITE-ProRule" id="PRU00146"/>
    </source>
</evidence>
<dbReference type="InterPro" id="IPR013083">
    <property type="entry name" value="Znf_RING/FYVE/PHD"/>
</dbReference>
<feature type="region of interest" description="Disordered" evidence="10">
    <location>
        <begin position="275"/>
        <end position="309"/>
    </location>
</feature>
<dbReference type="GO" id="GO:0006325">
    <property type="term" value="P:chromatin organization"/>
    <property type="evidence" value="ECO:0007669"/>
    <property type="project" value="UniProtKB-KW"/>
</dbReference>
<evidence type="ECO:0000256" key="1">
    <source>
        <dbReference type="ARBA" id="ARBA00004123"/>
    </source>
</evidence>
<dbReference type="Gene3D" id="3.30.40.10">
    <property type="entry name" value="Zinc/RING finger domain, C3HC4 (zinc finger)"/>
    <property type="match status" value="1"/>
</dbReference>
<evidence type="ECO:0000256" key="2">
    <source>
        <dbReference type="ARBA" id="ARBA00010210"/>
    </source>
</evidence>
<evidence type="ECO:0000256" key="10">
    <source>
        <dbReference type="SAM" id="MobiDB-lite"/>
    </source>
</evidence>
<feature type="binding site" evidence="7">
    <location>
        <position position="322"/>
    </location>
    <ligand>
        <name>Zn(2+)</name>
        <dbReference type="ChEBI" id="CHEBI:29105"/>
        <label>1</label>
    </ligand>
</feature>
<dbReference type="Gene3D" id="6.10.140.1740">
    <property type="match status" value="1"/>
</dbReference>
<name>A0A085MAA8_9BILA</name>
<evidence type="ECO:0000256" key="7">
    <source>
        <dbReference type="PIRSR" id="PIRSR628651-51"/>
    </source>
</evidence>
<feature type="binding site" evidence="7">
    <location>
        <position position="320"/>
    </location>
    <ligand>
        <name>Zn(2+)</name>
        <dbReference type="ChEBI" id="CHEBI:29105"/>
        <label>1</label>
    </ligand>
</feature>
<comment type="domain">
    <text evidence="9">The PHD-type zinc finger mediates the binding to H3K4me3.</text>
</comment>
<dbReference type="InterPro" id="IPR028651">
    <property type="entry name" value="ING_fam"/>
</dbReference>